<evidence type="ECO:0000313" key="6">
    <source>
        <dbReference type="Proteomes" id="UP000580839"/>
    </source>
</evidence>
<dbReference type="InterPro" id="IPR017911">
    <property type="entry name" value="MacB-like_ATP-bd"/>
</dbReference>
<keyword evidence="1" id="KW-0813">Transport</keyword>
<dbReference type="PANTHER" id="PTHR24220">
    <property type="entry name" value="IMPORT ATP-BINDING PROTEIN"/>
    <property type="match status" value="1"/>
</dbReference>
<evidence type="ECO:0000313" key="5">
    <source>
        <dbReference type="EMBL" id="NOT33174.1"/>
    </source>
</evidence>
<dbReference type="CDD" id="cd03255">
    <property type="entry name" value="ABC_MJ0796_LolCDE_FtsE"/>
    <property type="match status" value="1"/>
</dbReference>
<dbReference type="GO" id="GO:0098796">
    <property type="term" value="C:membrane protein complex"/>
    <property type="evidence" value="ECO:0007669"/>
    <property type="project" value="UniProtKB-ARBA"/>
</dbReference>
<comment type="caution">
    <text evidence="5">The sequence shown here is derived from an EMBL/GenBank/DDBJ whole genome shotgun (WGS) entry which is preliminary data.</text>
</comment>
<evidence type="ECO:0000256" key="3">
    <source>
        <dbReference type="ARBA" id="ARBA00022840"/>
    </source>
</evidence>
<name>A0A849SKT1_UNCEI</name>
<dbReference type="GO" id="GO:0005524">
    <property type="term" value="F:ATP binding"/>
    <property type="evidence" value="ECO:0007669"/>
    <property type="project" value="UniProtKB-KW"/>
</dbReference>
<dbReference type="AlphaFoldDB" id="A0A849SKT1"/>
<dbReference type="Proteomes" id="UP000580839">
    <property type="component" value="Unassembled WGS sequence"/>
</dbReference>
<dbReference type="Gene3D" id="3.40.50.300">
    <property type="entry name" value="P-loop containing nucleotide triphosphate hydrolases"/>
    <property type="match status" value="1"/>
</dbReference>
<accession>A0A849SKT1</accession>
<dbReference type="InterPro" id="IPR003593">
    <property type="entry name" value="AAA+_ATPase"/>
</dbReference>
<evidence type="ECO:0000256" key="2">
    <source>
        <dbReference type="ARBA" id="ARBA00022741"/>
    </source>
</evidence>
<dbReference type="GO" id="GO:0005886">
    <property type="term" value="C:plasma membrane"/>
    <property type="evidence" value="ECO:0007669"/>
    <property type="project" value="TreeGrafter"/>
</dbReference>
<reference evidence="5 6" key="1">
    <citation type="submission" date="2020-04" db="EMBL/GenBank/DDBJ databases">
        <title>Metagenomic profiling of ammonia- and methane-oxidizing microorganisms in a Dutch drinking water treatment plant.</title>
        <authorList>
            <person name="Poghosyan L."/>
            <person name="Leucker S."/>
        </authorList>
    </citation>
    <scope>NUCLEOTIDE SEQUENCE [LARGE SCALE GENOMIC DNA]</scope>
    <source>
        <strain evidence="5">S-RSF-IL-03</strain>
    </source>
</reference>
<dbReference type="FunFam" id="3.40.50.300:FF:000032">
    <property type="entry name" value="Export ABC transporter ATP-binding protein"/>
    <property type="match status" value="1"/>
</dbReference>
<dbReference type="GO" id="GO:0022857">
    <property type="term" value="F:transmembrane transporter activity"/>
    <property type="evidence" value="ECO:0007669"/>
    <property type="project" value="TreeGrafter"/>
</dbReference>
<dbReference type="InterPro" id="IPR017871">
    <property type="entry name" value="ABC_transporter-like_CS"/>
</dbReference>
<dbReference type="GO" id="GO:0016887">
    <property type="term" value="F:ATP hydrolysis activity"/>
    <property type="evidence" value="ECO:0007669"/>
    <property type="project" value="InterPro"/>
</dbReference>
<dbReference type="InterPro" id="IPR003439">
    <property type="entry name" value="ABC_transporter-like_ATP-bd"/>
</dbReference>
<dbReference type="SUPFAM" id="SSF52540">
    <property type="entry name" value="P-loop containing nucleoside triphosphate hydrolases"/>
    <property type="match status" value="1"/>
</dbReference>
<dbReference type="EMBL" id="JABFRW010000031">
    <property type="protein sequence ID" value="NOT33174.1"/>
    <property type="molecule type" value="Genomic_DNA"/>
</dbReference>
<feature type="domain" description="ABC transporter" evidence="4">
    <location>
        <begin position="14"/>
        <end position="232"/>
    </location>
</feature>
<keyword evidence="3 5" id="KW-0067">ATP-binding</keyword>
<gene>
    <name evidence="5" type="ORF">HOP12_03290</name>
</gene>
<evidence type="ECO:0000256" key="1">
    <source>
        <dbReference type="ARBA" id="ARBA00022448"/>
    </source>
</evidence>
<sequence>MRAKASLSWRNTVIAVRDLTRQFVTPAGKFQALSGVTLEVRAGEFMAIVGRSGSGKSTLLNLMAGLDRPTSGTVSIGGNSIHQLSNDHLARWRGRTVGVVFQFFQLLPTLTVAENVMLPMDFAGTHPGGMRRARALELLSRVGVSDQADKLPAALSGGQQQRVAIARALANDPPLILADEPTGNLDSATSAAIFGLFRDLVEAGKTMVVVTHEREAVSGVGRTLTLADGCVAS</sequence>
<dbReference type="SMART" id="SM00382">
    <property type="entry name" value="AAA"/>
    <property type="match status" value="1"/>
</dbReference>
<dbReference type="PROSITE" id="PS50893">
    <property type="entry name" value="ABC_TRANSPORTER_2"/>
    <property type="match status" value="1"/>
</dbReference>
<dbReference type="Pfam" id="PF00005">
    <property type="entry name" value="ABC_tran"/>
    <property type="match status" value="1"/>
</dbReference>
<protein>
    <submittedName>
        <fullName evidence="5">ABC transporter ATP-binding protein</fullName>
    </submittedName>
</protein>
<keyword evidence="2" id="KW-0547">Nucleotide-binding</keyword>
<dbReference type="InterPro" id="IPR027417">
    <property type="entry name" value="P-loop_NTPase"/>
</dbReference>
<dbReference type="PROSITE" id="PS00211">
    <property type="entry name" value="ABC_TRANSPORTER_1"/>
    <property type="match status" value="1"/>
</dbReference>
<proteinExistence type="predicted"/>
<evidence type="ECO:0000259" key="4">
    <source>
        <dbReference type="PROSITE" id="PS50893"/>
    </source>
</evidence>
<organism evidence="5 6">
    <name type="scientific">Eiseniibacteriota bacterium</name>
    <dbReference type="NCBI Taxonomy" id="2212470"/>
    <lineage>
        <taxon>Bacteria</taxon>
        <taxon>Candidatus Eiseniibacteriota</taxon>
    </lineage>
</organism>
<dbReference type="InterPro" id="IPR015854">
    <property type="entry name" value="ABC_transpr_LolD-like"/>
</dbReference>